<protein>
    <submittedName>
        <fullName evidence="1">Uncharacterized protein (TIGR04540 family)</fullName>
    </submittedName>
</protein>
<accession>A0ABS4F055</accession>
<reference evidence="1 2" key="1">
    <citation type="submission" date="2021-03" db="EMBL/GenBank/DDBJ databases">
        <title>Genomic Encyclopedia of Type Strains, Phase IV (KMG-IV): sequencing the most valuable type-strain genomes for metagenomic binning, comparative biology and taxonomic classification.</title>
        <authorList>
            <person name="Goeker M."/>
        </authorList>
    </citation>
    <scope>NUCLEOTIDE SEQUENCE [LARGE SCALE GENOMIC DNA]</scope>
    <source>
        <strain evidence="1 2">DSM 3984</strain>
    </source>
</reference>
<organism evidence="1 2">
    <name type="scientific">Clostridium moniliforme</name>
    <dbReference type="NCBI Taxonomy" id="39489"/>
    <lineage>
        <taxon>Bacteria</taxon>
        <taxon>Bacillati</taxon>
        <taxon>Bacillota</taxon>
        <taxon>Clostridia</taxon>
        <taxon>Eubacteriales</taxon>
        <taxon>Clostridiaceae</taxon>
        <taxon>Clostridium</taxon>
    </lineage>
</organism>
<dbReference type="EMBL" id="JAGGJZ010000003">
    <property type="protein sequence ID" value="MBP1889626.1"/>
    <property type="molecule type" value="Genomic_DNA"/>
</dbReference>
<evidence type="ECO:0000313" key="1">
    <source>
        <dbReference type="EMBL" id="MBP1889626.1"/>
    </source>
</evidence>
<evidence type="ECO:0000313" key="2">
    <source>
        <dbReference type="Proteomes" id="UP000783390"/>
    </source>
</evidence>
<sequence>MRVVYKNPKELATCLKDLVDQYLDNLMTYEKLKDKITKIVNANKNSVYKDGHMPAKLANILEDERIEIIDKIMADN</sequence>
<dbReference type="InterPro" id="IPR030902">
    <property type="entry name" value="CLB_0814_fam"/>
</dbReference>
<dbReference type="RefSeq" id="WP_209796439.1">
    <property type="nucleotide sequence ID" value="NZ_JAGGJZ010000003.1"/>
</dbReference>
<name>A0ABS4F055_9CLOT</name>
<keyword evidence="2" id="KW-1185">Reference proteome</keyword>
<proteinExistence type="predicted"/>
<gene>
    <name evidence="1" type="ORF">J2Z53_001209</name>
</gene>
<dbReference type="NCBIfam" id="TIGR04540">
    <property type="entry name" value="CLB_0814_fam"/>
    <property type="match status" value="1"/>
</dbReference>
<comment type="caution">
    <text evidence="1">The sequence shown here is derived from an EMBL/GenBank/DDBJ whole genome shotgun (WGS) entry which is preliminary data.</text>
</comment>
<dbReference type="Proteomes" id="UP000783390">
    <property type="component" value="Unassembled WGS sequence"/>
</dbReference>